<evidence type="ECO:0008006" key="5">
    <source>
        <dbReference type="Google" id="ProtNLM"/>
    </source>
</evidence>
<dbReference type="PANTHER" id="PTHR42928:SF5">
    <property type="entry name" value="BLR1237 PROTEIN"/>
    <property type="match status" value="1"/>
</dbReference>
<feature type="chain" id="PRO_5013325111" description="ABC transporter substrate-binding protein" evidence="2">
    <location>
        <begin position="23"/>
        <end position="337"/>
    </location>
</feature>
<dbReference type="PIRSF" id="PIRSF017082">
    <property type="entry name" value="YflP"/>
    <property type="match status" value="1"/>
</dbReference>
<gene>
    <name evidence="3" type="ORF">CDO51_04895</name>
</gene>
<dbReference type="InterPro" id="IPR005064">
    <property type="entry name" value="BUG"/>
</dbReference>
<dbReference type="PANTHER" id="PTHR42928">
    <property type="entry name" value="TRICARBOXYLATE-BINDING PROTEIN"/>
    <property type="match status" value="1"/>
</dbReference>
<keyword evidence="4" id="KW-1185">Reference proteome</keyword>
<evidence type="ECO:0000256" key="2">
    <source>
        <dbReference type="SAM" id="SignalP"/>
    </source>
</evidence>
<dbReference type="CDD" id="cd07012">
    <property type="entry name" value="PBP2_Bug_TTT"/>
    <property type="match status" value="1"/>
</dbReference>
<dbReference type="AlphaFoldDB" id="A0A226BYE7"/>
<reference evidence="3 4" key="1">
    <citation type="submission" date="2017-06" db="EMBL/GenBank/DDBJ databases">
        <title>Draft Genome Sequence of Natranaerobius trueperi halophilic, alkalithermophilic bacteria from soda lakes.</title>
        <authorList>
            <person name="Zhao B."/>
        </authorList>
    </citation>
    <scope>NUCLEOTIDE SEQUENCE [LARGE SCALE GENOMIC DNA]</scope>
    <source>
        <strain evidence="3 4">DSM 18760</strain>
    </source>
</reference>
<keyword evidence="2" id="KW-0732">Signal</keyword>
<evidence type="ECO:0000256" key="1">
    <source>
        <dbReference type="ARBA" id="ARBA00006987"/>
    </source>
</evidence>
<organism evidence="3 4">
    <name type="scientific">Natranaerobius trueperi</name>
    <dbReference type="NCBI Taxonomy" id="759412"/>
    <lineage>
        <taxon>Bacteria</taxon>
        <taxon>Bacillati</taxon>
        <taxon>Bacillota</taxon>
        <taxon>Clostridia</taxon>
        <taxon>Natranaerobiales</taxon>
        <taxon>Natranaerobiaceae</taxon>
        <taxon>Natranaerobius</taxon>
    </lineage>
</organism>
<sequence length="337" mass="36980">MNLFSKKIGVLLLSIVLIFTFAACDGGTETTGGNEGTEYPKDNIEIIVPSGTGGSLDVTARALAAHAEEHLGTNVIVENIPGASFTIGVQHVLDSDPDGYTILVTADTAFAYIPLGLADEVDYTYEDIEPVSRIAMNQNSIAINADTAEKLGIEDLEDLLEYSKENPGELTVGYSSMLYDVWRLSLKELGHDLNVVHQDSGGQAATQTAGGHIDVYFGAMPGILPYYEDNKVEMLATLPYESKEEIPAIDEYPEVDDALGMSKYGPISAYAPKDTPDEILDFLDESFKEISQDESFIEMIEGQGLELFYQDRKEFQSELETLCQEAKEFEDVLKNLR</sequence>
<feature type="signal peptide" evidence="2">
    <location>
        <begin position="1"/>
        <end position="22"/>
    </location>
</feature>
<dbReference type="SUPFAM" id="SSF53850">
    <property type="entry name" value="Periplasmic binding protein-like II"/>
    <property type="match status" value="1"/>
</dbReference>
<comment type="similarity">
    <text evidence="1">Belongs to the UPF0065 (bug) family.</text>
</comment>
<evidence type="ECO:0000313" key="3">
    <source>
        <dbReference type="EMBL" id="OWZ84058.1"/>
    </source>
</evidence>
<evidence type="ECO:0000313" key="4">
    <source>
        <dbReference type="Proteomes" id="UP000214588"/>
    </source>
</evidence>
<dbReference type="Proteomes" id="UP000214588">
    <property type="component" value="Unassembled WGS sequence"/>
</dbReference>
<name>A0A226BYE7_9FIRM</name>
<protein>
    <recommendedName>
        <fullName evidence="5">ABC transporter substrate-binding protein</fullName>
    </recommendedName>
</protein>
<proteinExistence type="inferred from homology"/>
<dbReference type="EMBL" id="NIQC01000008">
    <property type="protein sequence ID" value="OWZ84058.1"/>
    <property type="molecule type" value="Genomic_DNA"/>
</dbReference>
<dbReference type="Pfam" id="PF03401">
    <property type="entry name" value="TctC"/>
    <property type="match status" value="1"/>
</dbReference>
<dbReference type="Gene3D" id="3.40.190.150">
    <property type="entry name" value="Bordetella uptake gene, domain 1"/>
    <property type="match status" value="1"/>
</dbReference>
<comment type="caution">
    <text evidence="3">The sequence shown here is derived from an EMBL/GenBank/DDBJ whole genome shotgun (WGS) entry which is preliminary data.</text>
</comment>
<accession>A0A226BYE7</accession>
<dbReference type="PROSITE" id="PS51257">
    <property type="entry name" value="PROKAR_LIPOPROTEIN"/>
    <property type="match status" value="1"/>
</dbReference>
<dbReference type="InterPro" id="IPR042100">
    <property type="entry name" value="Bug_dom1"/>
</dbReference>
<dbReference type="Gene3D" id="3.40.190.10">
    <property type="entry name" value="Periplasmic binding protein-like II"/>
    <property type="match status" value="1"/>
</dbReference>